<dbReference type="RefSeq" id="WP_166987398.1">
    <property type="nucleotide sequence ID" value="NZ_CP061169.1"/>
</dbReference>
<protein>
    <submittedName>
        <fullName evidence="3">Orotidine 5'-phosphate decarboxylase</fullName>
    </submittedName>
</protein>
<dbReference type="InterPro" id="IPR001754">
    <property type="entry name" value="OMPdeCOase_dom"/>
</dbReference>
<reference evidence="3 4" key="1">
    <citation type="submission" date="2020-12" db="EMBL/GenBank/DDBJ databases">
        <title>Microbacterium sp. HY060.</title>
        <authorList>
            <person name="Zhou J."/>
        </authorList>
    </citation>
    <scope>NUCLEOTIDE SEQUENCE [LARGE SCALE GENOMIC DNA]</scope>
    <source>
        <strain evidence="3 4">HY60</strain>
    </source>
</reference>
<feature type="domain" description="Orotidine 5'-phosphate decarboxylase" evidence="2">
    <location>
        <begin position="5"/>
        <end position="207"/>
    </location>
</feature>
<evidence type="ECO:0000313" key="3">
    <source>
        <dbReference type="EMBL" id="QPZ38122.1"/>
    </source>
</evidence>
<dbReference type="PANTHER" id="PTHR35039">
    <property type="entry name" value="3-KETO-L-GULONATE-6-PHOSPHATE DECARBOXYLASE SGBH-RELATED"/>
    <property type="match status" value="1"/>
</dbReference>
<dbReference type="PANTHER" id="PTHR35039:SF3">
    <property type="entry name" value="3-KETO-L-GULONATE-6-PHOSPHATE DECARBOXYLASE SGBH-RELATED"/>
    <property type="match status" value="1"/>
</dbReference>
<proteinExistence type="predicted"/>
<evidence type="ECO:0000313" key="4">
    <source>
        <dbReference type="Proteomes" id="UP000662814"/>
    </source>
</evidence>
<keyword evidence="1" id="KW-0456">Lyase</keyword>
<gene>
    <name evidence="3" type="ORF">HCR76_15235</name>
</gene>
<organism evidence="3 4">
    <name type="scientific">Paramicrobacterium chengjingii</name>
    <dbReference type="NCBI Taxonomy" id="2769067"/>
    <lineage>
        <taxon>Bacteria</taxon>
        <taxon>Bacillati</taxon>
        <taxon>Actinomycetota</taxon>
        <taxon>Actinomycetes</taxon>
        <taxon>Micrococcales</taxon>
        <taxon>Microbacteriaceae</taxon>
        <taxon>Paramicrobacterium</taxon>
    </lineage>
</organism>
<evidence type="ECO:0000259" key="2">
    <source>
        <dbReference type="SMART" id="SM00934"/>
    </source>
</evidence>
<dbReference type="InterPro" id="IPR011060">
    <property type="entry name" value="RibuloseP-bd_barrel"/>
</dbReference>
<keyword evidence="4" id="KW-1185">Reference proteome</keyword>
<name>A0ABX6YH55_9MICO</name>
<dbReference type="InterPro" id="IPR013785">
    <property type="entry name" value="Aldolase_TIM"/>
</dbReference>
<dbReference type="SMART" id="SM00934">
    <property type="entry name" value="OMPdecase"/>
    <property type="match status" value="1"/>
</dbReference>
<dbReference type="EMBL" id="CP061169">
    <property type="protein sequence ID" value="QPZ38122.1"/>
    <property type="molecule type" value="Genomic_DNA"/>
</dbReference>
<dbReference type="Proteomes" id="UP000662814">
    <property type="component" value="Chromosome"/>
</dbReference>
<sequence length="221" mass="23850">MAPPKVQIAIDTTSAEHARELIEIAQASGADWIEIGKPLIEFEGLRGLEELKDQLEAPYVLFDLMVMSSPAKYISAAHRLGANNVTVSAHAPLETIQEAVYAAHDLSIALTVDLFNVENPVERAVEAAHTGADYVMVHFGVDQKRHQPEGSPIGVLREVALAVDIPVSYATYDADESRRAVEAGASVIVQGEPLLSAEEPRKALSEFIATTKNVIKGNEKS</sequence>
<dbReference type="Gene3D" id="3.20.20.70">
    <property type="entry name" value="Aldolase class I"/>
    <property type="match status" value="1"/>
</dbReference>
<dbReference type="Pfam" id="PF00215">
    <property type="entry name" value="OMPdecase"/>
    <property type="match status" value="1"/>
</dbReference>
<evidence type="ECO:0000256" key="1">
    <source>
        <dbReference type="ARBA" id="ARBA00023239"/>
    </source>
</evidence>
<dbReference type="SUPFAM" id="SSF51366">
    <property type="entry name" value="Ribulose-phoshate binding barrel"/>
    <property type="match status" value="1"/>
</dbReference>
<accession>A0ABX6YH55</accession>